<protein>
    <recommendedName>
        <fullName evidence="4">BIG2 domain-containing protein</fullName>
    </recommendedName>
</protein>
<evidence type="ECO:0000313" key="2">
    <source>
        <dbReference type="EMBL" id="HIU59640.1"/>
    </source>
</evidence>
<dbReference type="Proteomes" id="UP000824081">
    <property type="component" value="Unassembled WGS sequence"/>
</dbReference>
<name>A0A9D1MGA7_9FIRM</name>
<dbReference type="Gene3D" id="3.40.50.12480">
    <property type="match status" value="1"/>
</dbReference>
<reference evidence="2" key="1">
    <citation type="submission" date="2020-10" db="EMBL/GenBank/DDBJ databases">
        <authorList>
            <person name="Gilroy R."/>
        </authorList>
    </citation>
    <scope>NUCLEOTIDE SEQUENCE</scope>
    <source>
        <strain evidence="2">11687</strain>
    </source>
</reference>
<dbReference type="Gene3D" id="2.60.40.1080">
    <property type="match status" value="1"/>
</dbReference>
<organism evidence="2 3">
    <name type="scientific">Candidatus Scatosoma pullistercoris</name>
    <dbReference type="NCBI Taxonomy" id="2840934"/>
    <lineage>
        <taxon>Bacteria</taxon>
        <taxon>Bacillati</taxon>
        <taxon>Bacillota</taxon>
        <taxon>Clostridia</taxon>
        <taxon>Candidatus Scatosoma</taxon>
    </lineage>
</organism>
<feature type="transmembrane region" description="Helical" evidence="1">
    <location>
        <begin position="12"/>
        <end position="32"/>
    </location>
</feature>
<accession>A0A9D1MGA7</accession>
<keyword evidence="1" id="KW-0812">Transmembrane</keyword>
<dbReference type="InterPro" id="IPR008964">
    <property type="entry name" value="Invasin/intimin_cell_adhesion"/>
</dbReference>
<gene>
    <name evidence="2" type="ORF">IAC57_05990</name>
</gene>
<evidence type="ECO:0000256" key="1">
    <source>
        <dbReference type="SAM" id="Phobius"/>
    </source>
</evidence>
<dbReference type="EMBL" id="DVMZ01000165">
    <property type="protein sequence ID" value="HIU59640.1"/>
    <property type="molecule type" value="Genomic_DNA"/>
</dbReference>
<evidence type="ECO:0000313" key="3">
    <source>
        <dbReference type="Proteomes" id="UP000824081"/>
    </source>
</evidence>
<keyword evidence="1" id="KW-1133">Transmembrane helix</keyword>
<evidence type="ECO:0008006" key="4">
    <source>
        <dbReference type="Google" id="ProtNLM"/>
    </source>
</evidence>
<comment type="caution">
    <text evidence="2">The sequence shown here is derived from an EMBL/GenBank/DDBJ whole genome shotgun (WGS) entry which is preliminary data.</text>
</comment>
<keyword evidence="1" id="KW-0472">Membrane</keyword>
<dbReference type="SUPFAM" id="SSF49373">
    <property type="entry name" value="Invasin/intimin cell-adhesion fragments"/>
    <property type="match status" value="1"/>
</dbReference>
<dbReference type="AlphaFoldDB" id="A0A9D1MGA7"/>
<proteinExistence type="predicted"/>
<sequence>MKKGIKNSRKRVAGICLAGVIALLAAALFRMIPENQTAEIDAFAQDIDFQAWDGETSETDFGVSGGAADLVFPQEDFVMQSGAGIRLNEWTGIRFRAWVSEELAGEISGDEEKSFGFVIAPAFYFQEALERSGAEDGICDYVNALAALETEGAKPALRMDCVPVQENGKWMVQGSVVSILYQNLNLDFTAVAYVETRAEDGTASYRYAAFSEGTDCLLNARSVSYVASAALQDDTLGYSDDEREILRSFVLRGVDCAALMTEEYSDSRPVREIALKVPEPSGIFDIGESASLTAAVTVAYPEHEEYAGARSISFPVYWNSSDPSLFSVDRWGRVEAKVEGTAIIYACVGESSASVTVSCRKAEMYSCTIGTADTRGLIAIQPTAAEVREGNTFDVVISVTDYENCLDLSFRIGENLYTTENGSISLSLPVGADTEFSVRDISSALKFFKVTGTSIIAGTVTAKDTLPARLFLPAYSETGVMLTEIGVYAFRGTGNTPAAKYTKLTELWIPENYVSVCMNGRYGTFQDCSSLERIYLNNTALAEDGAISGTMGSTSWQNCIHLAEIFVPEGMQDAYSQNKFWGQKAGFLKEYPF</sequence>
<reference evidence="2" key="2">
    <citation type="journal article" date="2021" name="PeerJ">
        <title>Extensive microbial diversity within the chicken gut microbiome revealed by metagenomics and culture.</title>
        <authorList>
            <person name="Gilroy R."/>
            <person name="Ravi A."/>
            <person name="Getino M."/>
            <person name="Pursley I."/>
            <person name="Horton D.L."/>
            <person name="Alikhan N.F."/>
            <person name="Baker D."/>
            <person name="Gharbi K."/>
            <person name="Hall N."/>
            <person name="Watson M."/>
            <person name="Adriaenssens E.M."/>
            <person name="Foster-Nyarko E."/>
            <person name="Jarju S."/>
            <person name="Secka A."/>
            <person name="Antonio M."/>
            <person name="Oren A."/>
            <person name="Chaudhuri R.R."/>
            <person name="La Ragione R."/>
            <person name="Hildebrand F."/>
            <person name="Pallen M.J."/>
        </authorList>
    </citation>
    <scope>NUCLEOTIDE SEQUENCE</scope>
    <source>
        <strain evidence="2">11687</strain>
    </source>
</reference>